<evidence type="ECO:0000256" key="1">
    <source>
        <dbReference type="SAM" id="Coils"/>
    </source>
</evidence>
<keyword evidence="3" id="KW-1185">Reference proteome</keyword>
<reference evidence="2 3" key="1">
    <citation type="journal article" date="2013" name="Curr. Biol.">
        <title>The Genome of the Foraminiferan Reticulomyxa filosa.</title>
        <authorList>
            <person name="Glockner G."/>
            <person name="Hulsmann N."/>
            <person name="Schleicher M."/>
            <person name="Noegel A.A."/>
            <person name="Eichinger L."/>
            <person name="Gallinger C."/>
            <person name="Pawlowski J."/>
            <person name="Sierra R."/>
            <person name="Euteneuer U."/>
            <person name="Pillet L."/>
            <person name="Moustafa A."/>
            <person name="Platzer M."/>
            <person name="Groth M."/>
            <person name="Szafranski K."/>
            <person name="Schliwa M."/>
        </authorList>
    </citation>
    <scope>NUCLEOTIDE SEQUENCE [LARGE SCALE GENOMIC DNA]</scope>
</reference>
<name>X6NMX7_RETFI</name>
<organism evidence="2 3">
    <name type="scientific">Reticulomyxa filosa</name>
    <dbReference type="NCBI Taxonomy" id="46433"/>
    <lineage>
        <taxon>Eukaryota</taxon>
        <taxon>Sar</taxon>
        <taxon>Rhizaria</taxon>
        <taxon>Retaria</taxon>
        <taxon>Foraminifera</taxon>
        <taxon>Monothalamids</taxon>
        <taxon>Reticulomyxidae</taxon>
        <taxon>Reticulomyxa</taxon>
    </lineage>
</organism>
<comment type="caution">
    <text evidence="2">The sequence shown here is derived from an EMBL/GenBank/DDBJ whole genome shotgun (WGS) entry which is preliminary data.</text>
</comment>
<sequence length="206" mass="24160">MNNIRNQEIEMRTKEEINKLKEQLKTISKNYDHLKYRDKQMEHELRKLEMEKRSLQEKVTSLLSNREKKNGEKGLGIKVLNSGNGIENETKLASNSIFSTNQIDRKNSRIENRPMTALEQQQTRDELKQTLEKCNLLQSQNANLQTNSSLLLQENNELRNSLQSLGEQFVSVFFIDLCNNAKLQINNENKIKKYIAVKQWNESTIY</sequence>
<feature type="coiled-coil region" evidence="1">
    <location>
        <begin position="120"/>
        <end position="161"/>
    </location>
</feature>
<keyword evidence="1" id="KW-0175">Coiled coil</keyword>
<dbReference type="AlphaFoldDB" id="X6NMX7"/>
<proteinExistence type="predicted"/>
<accession>X6NMX7</accession>
<dbReference type="EMBL" id="ASPP01007662">
    <property type="protein sequence ID" value="ETO26747.1"/>
    <property type="molecule type" value="Genomic_DNA"/>
</dbReference>
<feature type="coiled-coil region" evidence="1">
    <location>
        <begin position="10"/>
        <end position="65"/>
    </location>
</feature>
<dbReference type="Proteomes" id="UP000023152">
    <property type="component" value="Unassembled WGS sequence"/>
</dbReference>
<gene>
    <name evidence="2" type="ORF">RFI_10386</name>
</gene>
<evidence type="ECO:0000313" key="3">
    <source>
        <dbReference type="Proteomes" id="UP000023152"/>
    </source>
</evidence>
<evidence type="ECO:0000313" key="2">
    <source>
        <dbReference type="EMBL" id="ETO26747.1"/>
    </source>
</evidence>
<protein>
    <submittedName>
        <fullName evidence="2">Viral A-type inclusion protein</fullName>
    </submittedName>
</protein>